<dbReference type="Proteomes" id="UP000676507">
    <property type="component" value="Segment"/>
</dbReference>
<proteinExistence type="predicted"/>
<reference evidence="1" key="1">
    <citation type="submission" date="2020-09" db="EMBL/GenBank/DDBJ databases">
        <title>Leviviricetes taxonomy.</title>
        <authorList>
            <person name="Stockdale S.R."/>
            <person name="Callanan J."/>
            <person name="Adriaenssens E.M."/>
            <person name="Kuhn J.H."/>
            <person name="Rumnieks J."/>
            <person name="Shkoporov A."/>
            <person name="Draper L.A."/>
            <person name="Ross P."/>
            <person name="Hill C."/>
        </authorList>
    </citation>
    <scope>NUCLEOTIDE SEQUENCE</scope>
</reference>
<name>A0A8S5L5I3_9VIRU</name>
<keyword evidence="2" id="KW-1185">Reference proteome</keyword>
<protein>
    <submittedName>
        <fullName evidence="1">Uncharacterized protein</fullName>
    </submittedName>
</protein>
<sequence>MNLFQHLDLIYPVLPNRSSGEVVAITFHLWDASSLWSLTGRATDIFWKEKAWYRNTSMNATYMYRGICRELSQAEWFTLLRRTEQRALKRTIRTTISDVYTAAFDTNNQHFEIDITNVGRETWSRRLISVDNANIGRILFFGSWSCFVNKG</sequence>
<organism evidence="1 2">
    <name type="scientific">ssRNA phage SRR6253161_2</name>
    <dbReference type="NCBI Taxonomy" id="2786489"/>
    <lineage>
        <taxon>Viruses</taxon>
        <taxon>Riboviria</taxon>
        <taxon>Orthornavirae</taxon>
        <taxon>Lenarviricota</taxon>
        <taxon>Leviviricetes</taxon>
        <taxon>Norzivirales</taxon>
        <taxon>Fiersviridae</taxon>
        <taxon>Rusvolovirus</taxon>
        <taxon>Rusvolovirus asienecus</taxon>
    </lineage>
</organism>
<dbReference type="RefSeq" id="YP_010769841.1">
    <property type="nucleotide sequence ID" value="NC_074087.1"/>
</dbReference>
<evidence type="ECO:0000313" key="2">
    <source>
        <dbReference type="Proteomes" id="UP000676507"/>
    </source>
</evidence>
<dbReference type="EMBL" id="BK014132">
    <property type="protein sequence ID" value="DAD52530.1"/>
    <property type="molecule type" value="Genomic_RNA"/>
</dbReference>
<dbReference type="GeneID" id="80398975"/>
<dbReference type="KEGG" id="vg:80398975"/>
<accession>A0A8S5L5I3</accession>
<evidence type="ECO:0000313" key="1">
    <source>
        <dbReference type="EMBL" id="DAD52530.1"/>
    </source>
</evidence>
<gene>
    <name evidence="1" type="primary">SRR6253161_2_1</name>
</gene>